<name>A0ABM9E7F0_9HYPH</name>
<organism evidence="4 5">
    <name type="scientific">Mesorhizobium escarrei</name>
    <dbReference type="NCBI Taxonomy" id="666018"/>
    <lineage>
        <taxon>Bacteria</taxon>
        <taxon>Pseudomonadati</taxon>
        <taxon>Pseudomonadota</taxon>
        <taxon>Alphaproteobacteria</taxon>
        <taxon>Hyphomicrobiales</taxon>
        <taxon>Phyllobacteriaceae</taxon>
        <taxon>Mesorhizobium</taxon>
    </lineage>
</organism>
<dbReference type="EMBL" id="CAKXZT010000141">
    <property type="protein sequence ID" value="CAH2405065.1"/>
    <property type="molecule type" value="Genomic_DNA"/>
</dbReference>
<comment type="cofactor">
    <cofactor evidence="1">
        <name>pyridoxal 5'-phosphate</name>
        <dbReference type="ChEBI" id="CHEBI:597326"/>
    </cofactor>
</comment>
<gene>
    <name evidence="4" type="ORF">MES5069_450040</name>
</gene>
<dbReference type="Proteomes" id="UP001153050">
    <property type="component" value="Unassembled WGS sequence"/>
</dbReference>
<dbReference type="PANTHER" id="PTHR43552">
    <property type="entry name" value="DIAMINOBUTYRATE--2-OXOGLUTARATE AMINOTRANSFERASE"/>
    <property type="match status" value="1"/>
</dbReference>
<evidence type="ECO:0000313" key="5">
    <source>
        <dbReference type="Proteomes" id="UP001153050"/>
    </source>
</evidence>
<proteinExistence type="predicted"/>
<dbReference type="InterPro" id="IPR015424">
    <property type="entry name" value="PyrdxlP-dep_Trfase"/>
</dbReference>
<keyword evidence="3" id="KW-0808">Transferase</keyword>
<keyword evidence="2" id="KW-0032">Aminotransferase</keyword>
<evidence type="ECO:0000256" key="3">
    <source>
        <dbReference type="ARBA" id="ARBA00022679"/>
    </source>
</evidence>
<comment type="caution">
    <text evidence="4">The sequence shown here is derived from an EMBL/GenBank/DDBJ whole genome shotgun (WGS) entry which is preliminary data.</text>
</comment>
<reference evidence="4 5" key="1">
    <citation type="submission" date="2022-03" db="EMBL/GenBank/DDBJ databases">
        <authorList>
            <person name="Brunel B."/>
        </authorList>
    </citation>
    <scope>NUCLEOTIDE SEQUENCE [LARGE SCALE GENOMIC DNA]</scope>
    <source>
        <strain evidence="4">STM5069sample</strain>
    </source>
</reference>
<evidence type="ECO:0000256" key="1">
    <source>
        <dbReference type="ARBA" id="ARBA00001933"/>
    </source>
</evidence>
<evidence type="ECO:0000313" key="4">
    <source>
        <dbReference type="EMBL" id="CAH2405065.1"/>
    </source>
</evidence>
<accession>A0ABM9E7F0</accession>
<evidence type="ECO:0000256" key="2">
    <source>
        <dbReference type="ARBA" id="ARBA00022576"/>
    </source>
</evidence>
<protein>
    <recommendedName>
        <fullName evidence="6">Aminotransferase class III-fold pyridoxal phosphate-dependent enzyme</fullName>
    </recommendedName>
</protein>
<keyword evidence="5" id="KW-1185">Reference proteome</keyword>
<dbReference type="InterPro" id="IPR004637">
    <property type="entry name" value="Dat"/>
</dbReference>
<evidence type="ECO:0008006" key="6">
    <source>
        <dbReference type="Google" id="ProtNLM"/>
    </source>
</evidence>
<sequence>MSPIFVVRAVVSHSLYEGSWGDHLGRGGSSYIDFLVGSGALNYGHNNPNILAPAIEYLAGENTLLSLDMHTAAKRDFIEAFEDWILKPRSLFYKIQFPGLSFEFAKSFTGSCQPRSSIMASDRVFRAKSRRHQSATADNDH</sequence>
<dbReference type="SUPFAM" id="SSF53383">
    <property type="entry name" value="PLP-dependent transferases"/>
    <property type="match status" value="1"/>
</dbReference>
<dbReference type="PANTHER" id="PTHR43552:SF2">
    <property type="entry name" value="DIAMINOBUTYRATE--2-OXOGLUTARATE TRANSAMINASE"/>
    <property type="match status" value="1"/>
</dbReference>